<proteinExistence type="predicted"/>
<dbReference type="PANTHER" id="PTHR36151">
    <property type="entry name" value="BLR2777 PROTEIN"/>
    <property type="match status" value="1"/>
</dbReference>
<protein>
    <submittedName>
        <fullName evidence="2">DUF2236 domain-containing protein</fullName>
    </submittedName>
</protein>
<dbReference type="OrthoDB" id="108890at2"/>
<evidence type="ECO:0000313" key="3">
    <source>
        <dbReference type="Proteomes" id="UP000460715"/>
    </source>
</evidence>
<evidence type="ECO:0000259" key="1">
    <source>
        <dbReference type="Pfam" id="PF09995"/>
    </source>
</evidence>
<dbReference type="InterPro" id="IPR018713">
    <property type="entry name" value="MPAB/Lcp_cat_dom"/>
</dbReference>
<dbReference type="GO" id="GO:0016491">
    <property type="term" value="F:oxidoreductase activity"/>
    <property type="evidence" value="ECO:0007669"/>
    <property type="project" value="InterPro"/>
</dbReference>
<accession>A0A845BDJ6</accession>
<dbReference type="RefSeq" id="WP_160936482.1">
    <property type="nucleotide sequence ID" value="NZ_SNVJ01000005.1"/>
</dbReference>
<comment type="caution">
    <text evidence="2">The sequence shown here is derived from an EMBL/GenBank/DDBJ whole genome shotgun (WGS) entry which is preliminary data.</text>
</comment>
<gene>
    <name evidence="2" type="ORF">E0493_08405</name>
</gene>
<name>A0A845BDJ6_9PROT</name>
<dbReference type="Proteomes" id="UP000460715">
    <property type="component" value="Unassembled WGS sequence"/>
</dbReference>
<evidence type="ECO:0000313" key="2">
    <source>
        <dbReference type="EMBL" id="MXP63372.1"/>
    </source>
</evidence>
<organism evidence="2 3">
    <name type="scientific">Teichococcus coralli</name>
    <dbReference type="NCBI Taxonomy" id="2545983"/>
    <lineage>
        <taxon>Bacteria</taxon>
        <taxon>Pseudomonadati</taxon>
        <taxon>Pseudomonadota</taxon>
        <taxon>Alphaproteobacteria</taxon>
        <taxon>Acetobacterales</taxon>
        <taxon>Roseomonadaceae</taxon>
        <taxon>Roseomonas</taxon>
    </lineage>
</organism>
<dbReference type="EMBL" id="SNVJ01000005">
    <property type="protein sequence ID" value="MXP63372.1"/>
    <property type="molecule type" value="Genomic_DNA"/>
</dbReference>
<feature type="domain" description="ER-bound oxygenase mpaB/mpaB'/Rubber oxygenase catalytic" evidence="1">
    <location>
        <begin position="55"/>
        <end position="275"/>
    </location>
</feature>
<sequence>MGSEGQTTALALPRPLRNWAEATFHALIQPAAGPQVDFTRPAGEAALAAPDSVAWQVFRNPVALFVGGVAAVVLELAEPRLRAGVWNHTSFRTEPVRRLQRTGLAAMVTVYGARSVAEAMIARVRQAHAAVRGHTESGLAYSADDPVLLDWVQATACFGFLSAYHRFVRPLPLAEQDRFYAEALPAARLYGASGAPDSGAGMEACFAAMRPRLGASPVLSEFLGIVRHAPILPAGLRPLQQLMVRAAVAVTPPWAQAQLGLESRLRPWEARLLLRAGAMADRLLLESSPAVQACRRLGLPPRMLLTGRAETAP</sequence>
<dbReference type="PANTHER" id="PTHR36151:SF3">
    <property type="entry name" value="ER-BOUND OXYGENASE MPAB_MPAB'_RUBBER OXYGENASE CATALYTIC DOMAIN-CONTAINING PROTEIN"/>
    <property type="match status" value="1"/>
</dbReference>
<keyword evidence="3" id="KW-1185">Reference proteome</keyword>
<dbReference type="Pfam" id="PF09995">
    <property type="entry name" value="MPAB_Lcp_cat"/>
    <property type="match status" value="1"/>
</dbReference>
<reference evidence="2 3" key="1">
    <citation type="submission" date="2019-03" db="EMBL/GenBank/DDBJ databases">
        <title>Roseomonas sp. a novel Roseomonas species isolated from Sea whip Gorgonian.</title>
        <authorList>
            <person name="Li F."/>
            <person name="Pan X."/>
            <person name="Huang S."/>
            <person name="Li Z."/>
            <person name="Meng B."/>
        </authorList>
    </citation>
    <scope>NUCLEOTIDE SEQUENCE [LARGE SCALE GENOMIC DNA]</scope>
    <source>
        <strain evidence="2 3">M0104</strain>
    </source>
</reference>
<dbReference type="AlphaFoldDB" id="A0A845BDJ6"/>